<gene>
    <name evidence="1" type="ORF">DERP_014153</name>
</gene>
<organism evidence="1 2">
    <name type="scientific">Dermatophagoides pteronyssinus</name>
    <name type="common">European house dust mite</name>
    <dbReference type="NCBI Taxonomy" id="6956"/>
    <lineage>
        <taxon>Eukaryota</taxon>
        <taxon>Metazoa</taxon>
        <taxon>Ecdysozoa</taxon>
        <taxon>Arthropoda</taxon>
        <taxon>Chelicerata</taxon>
        <taxon>Arachnida</taxon>
        <taxon>Acari</taxon>
        <taxon>Acariformes</taxon>
        <taxon>Sarcoptiformes</taxon>
        <taxon>Astigmata</taxon>
        <taxon>Psoroptidia</taxon>
        <taxon>Analgoidea</taxon>
        <taxon>Pyroglyphidae</taxon>
        <taxon>Dermatophagoidinae</taxon>
        <taxon>Dermatophagoides</taxon>
    </lineage>
</organism>
<evidence type="ECO:0000313" key="2">
    <source>
        <dbReference type="Proteomes" id="UP000887458"/>
    </source>
</evidence>
<sequence length="84" mass="10104">MDYHEPQTINRKRFNFTANMYAFYNDKLEVFAVMITIRLPTMMMKIIVQQSRSKLSTSLMLYKRKRFRVPTTNDLGESKFNNQN</sequence>
<reference evidence="1 2" key="1">
    <citation type="journal article" date="2018" name="J. Allergy Clin. Immunol.">
        <title>High-quality assembly of Dermatophagoides pteronyssinus genome and transcriptome reveals a wide range of novel allergens.</title>
        <authorList>
            <person name="Liu X.Y."/>
            <person name="Yang K.Y."/>
            <person name="Wang M.Q."/>
            <person name="Kwok J.S."/>
            <person name="Zeng X."/>
            <person name="Yang Z."/>
            <person name="Xiao X.J."/>
            <person name="Lau C.P."/>
            <person name="Li Y."/>
            <person name="Huang Z.M."/>
            <person name="Ba J.G."/>
            <person name="Yim A.K."/>
            <person name="Ouyang C.Y."/>
            <person name="Ngai S.M."/>
            <person name="Chan T.F."/>
            <person name="Leung E.L."/>
            <person name="Liu L."/>
            <person name="Liu Z.G."/>
            <person name="Tsui S.K."/>
        </authorList>
    </citation>
    <scope>NUCLEOTIDE SEQUENCE [LARGE SCALE GENOMIC DNA]</scope>
    <source>
        <strain evidence="1">Derp</strain>
    </source>
</reference>
<keyword evidence="2" id="KW-1185">Reference proteome</keyword>
<accession>A0ABQ8IWD8</accession>
<evidence type="ECO:0000313" key="1">
    <source>
        <dbReference type="EMBL" id="KAH9414646.1"/>
    </source>
</evidence>
<name>A0ABQ8IWD8_DERPT</name>
<protein>
    <submittedName>
        <fullName evidence="1">Uncharacterized protein</fullName>
    </submittedName>
</protein>
<proteinExistence type="predicted"/>
<dbReference type="EMBL" id="NJHN03000106">
    <property type="protein sequence ID" value="KAH9414646.1"/>
    <property type="molecule type" value="Genomic_DNA"/>
</dbReference>
<comment type="caution">
    <text evidence="1">The sequence shown here is derived from an EMBL/GenBank/DDBJ whole genome shotgun (WGS) entry which is preliminary data.</text>
</comment>
<reference evidence="1 2" key="2">
    <citation type="journal article" date="2022" name="Mol. Biol. Evol.">
        <title>Comparative Genomics Reveals Insights into the Divergent Evolution of Astigmatic Mites and Household Pest Adaptations.</title>
        <authorList>
            <person name="Xiong Q."/>
            <person name="Wan A.T."/>
            <person name="Liu X."/>
            <person name="Fung C.S."/>
            <person name="Xiao X."/>
            <person name="Malainual N."/>
            <person name="Hou J."/>
            <person name="Wang L."/>
            <person name="Wang M."/>
            <person name="Yang K.Y."/>
            <person name="Cui Y."/>
            <person name="Leung E.L."/>
            <person name="Nong W."/>
            <person name="Shin S.K."/>
            <person name="Au S.W."/>
            <person name="Jeong K.Y."/>
            <person name="Chew F.T."/>
            <person name="Hui J.H."/>
            <person name="Leung T.F."/>
            <person name="Tungtrongchitr A."/>
            <person name="Zhong N."/>
            <person name="Liu Z."/>
            <person name="Tsui S.K."/>
        </authorList>
    </citation>
    <scope>NUCLEOTIDE SEQUENCE [LARGE SCALE GENOMIC DNA]</scope>
    <source>
        <strain evidence="1">Derp</strain>
    </source>
</reference>
<dbReference type="Proteomes" id="UP000887458">
    <property type="component" value="Unassembled WGS sequence"/>
</dbReference>